<evidence type="ECO:0000313" key="1">
    <source>
        <dbReference type="EMBL" id="QBZ97570.1"/>
    </source>
</evidence>
<dbReference type="Proteomes" id="UP000296862">
    <property type="component" value="Chromosome"/>
</dbReference>
<accession>A0A4P7PTJ5</accession>
<evidence type="ECO:0000313" key="2">
    <source>
        <dbReference type="Proteomes" id="UP000296862"/>
    </source>
</evidence>
<proteinExistence type="predicted"/>
<organism evidence="1 2">
    <name type="scientific">Flavobacterium sangjuense</name>
    <dbReference type="NCBI Taxonomy" id="2518177"/>
    <lineage>
        <taxon>Bacteria</taxon>
        <taxon>Pseudomonadati</taxon>
        <taxon>Bacteroidota</taxon>
        <taxon>Flavobacteriia</taxon>
        <taxon>Flavobacteriales</taxon>
        <taxon>Flavobacteriaceae</taxon>
        <taxon>Flavobacterium</taxon>
    </lineage>
</organism>
<gene>
    <name evidence="1" type="ORF">GS03_01062</name>
</gene>
<sequence length="153" mass="18399">MNKDEIINLKEYFHIWGNQDFSKLNLDLLTQLFTKSDFVETKPYLYRRKLIPNDSRFKQIELVYDEDQKVKAIVWDLNITYKDLKDYFGEPIIHYEYYSETTAFAFRSKNQDIEIISTRTSGKLNQLGESFFENESETKIENPEFTFIQFSLK</sequence>
<keyword evidence="2" id="KW-1185">Reference proteome</keyword>
<dbReference type="KEGG" id="fsn:GS03_01062"/>
<dbReference type="AlphaFoldDB" id="A0A4P7PTJ5"/>
<dbReference type="EMBL" id="CP038810">
    <property type="protein sequence ID" value="QBZ97570.1"/>
    <property type="molecule type" value="Genomic_DNA"/>
</dbReference>
<name>A0A4P7PTJ5_9FLAO</name>
<reference evidence="1 2" key="1">
    <citation type="submission" date="2019-04" db="EMBL/GenBank/DDBJ databases">
        <title>Flavobacterium sp. GS03.</title>
        <authorList>
            <person name="Kim H."/>
        </authorList>
    </citation>
    <scope>NUCLEOTIDE SEQUENCE [LARGE SCALE GENOMIC DNA]</scope>
    <source>
        <strain evidence="1 2">GS03</strain>
    </source>
</reference>
<dbReference type="RefSeq" id="WP_136151523.1">
    <property type="nucleotide sequence ID" value="NZ_CP038810.1"/>
</dbReference>
<protein>
    <submittedName>
        <fullName evidence="1">Uncharacterized protein</fullName>
    </submittedName>
</protein>